<accession>A0A6P4DC67</accession>
<name>A0A6P4DC67_ARADU</name>
<dbReference type="RefSeq" id="XP_052118307.1">
    <property type="nucleotide sequence ID" value="XM_052262347.1"/>
</dbReference>
<keyword evidence="12" id="KW-1185">Reference proteome</keyword>
<dbReference type="GO" id="GO:0005737">
    <property type="term" value="C:cytoplasm"/>
    <property type="evidence" value="ECO:0007669"/>
    <property type="project" value="TreeGrafter"/>
</dbReference>
<dbReference type="PANTHER" id="PTHR10108">
    <property type="entry name" value="SAM-DEPENDENT METHYLTRANSFERASE"/>
    <property type="match status" value="1"/>
</dbReference>
<evidence type="ECO:0000256" key="10">
    <source>
        <dbReference type="ARBA" id="ARBA00037847"/>
    </source>
</evidence>
<evidence type="ECO:0000313" key="14">
    <source>
        <dbReference type="RefSeq" id="XP_052118306.1"/>
    </source>
</evidence>
<dbReference type="GO" id="GO:0008168">
    <property type="term" value="F:methyltransferase activity"/>
    <property type="evidence" value="ECO:0007669"/>
    <property type="project" value="UniProtKB-UniRule"/>
</dbReference>
<dbReference type="SUPFAM" id="SSF53335">
    <property type="entry name" value="S-adenosyl-L-methionine-dependent methyltransferases"/>
    <property type="match status" value="2"/>
</dbReference>
<evidence type="ECO:0000256" key="6">
    <source>
        <dbReference type="ARBA" id="ARBA00022968"/>
    </source>
</evidence>
<protein>
    <recommendedName>
        <fullName evidence="11">Methyltransferase</fullName>
        <ecNumber evidence="11">2.1.1.-</ecNumber>
    </recommendedName>
</protein>
<evidence type="ECO:0000256" key="9">
    <source>
        <dbReference type="ARBA" id="ARBA00023180"/>
    </source>
</evidence>
<evidence type="ECO:0000313" key="13">
    <source>
        <dbReference type="RefSeq" id="XP_015965766.1"/>
    </source>
</evidence>
<dbReference type="InterPro" id="IPR029063">
    <property type="entry name" value="SAM-dependent_MTases_sf"/>
</dbReference>
<evidence type="ECO:0000313" key="15">
    <source>
        <dbReference type="RefSeq" id="XP_052118307.1"/>
    </source>
</evidence>
<evidence type="ECO:0000313" key="12">
    <source>
        <dbReference type="Proteomes" id="UP000515211"/>
    </source>
</evidence>
<evidence type="ECO:0000256" key="2">
    <source>
        <dbReference type="ARBA" id="ARBA00008361"/>
    </source>
</evidence>
<dbReference type="Proteomes" id="UP000515211">
    <property type="component" value="Chromosome 5"/>
</dbReference>
<reference evidence="12" key="1">
    <citation type="journal article" date="2016" name="Nat. Genet.">
        <title>The genome sequences of Arachis duranensis and Arachis ipaensis, the diploid ancestors of cultivated peanut.</title>
        <authorList>
            <person name="Bertioli D.J."/>
            <person name="Cannon S.B."/>
            <person name="Froenicke L."/>
            <person name="Huang G."/>
            <person name="Farmer A.D."/>
            <person name="Cannon E.K."/>
            <person name="Liu X."/>
            <person name="Gao D."/>
            <person name="Clevenger J."/>
            <person name="Dash S."/>
            <person name="Ren L."/>
            <person name="Moretzsohn M.C."/>
            <person name="Shirasawa K."/>
            <person name="Huang W."/>
            <person name="Vidigal B."/>
            <person name="Abernathy B."/>
            <person name="Chu Y."/>
            <person name="Niederhuth C.E."/>
            <person name="Umale P."/>
            <person name="Araujo A.C."/>
            <person name="Kozik A."/>
            <person name="Kim K.D."/>
            <person name="Burow M.D."/>
            <person name="Varshney R.K."/>
            <person name="Wang X."/>
            <person name="Zhang X."/>
            <person name="Barkley N."/>
            <person name="Guimaraes P.M."/>
            <person name="Isobe S."/>
            <person name="Guo B."/>
            <person name="Liao B."/>
            <person name="Stalker H.T."/>
            <person name="Schmitz R.J."/>
            <person name="Scheffler B.E."/>
            <person name="Leal-Bertioli S.C."/>
            <person name="Xun X."/>
            <person name="Jackson S.A."/>
            <person name="Michelmore R."/>
            <person name="Ozias-Akins P."/>
        </authorList>
    </citation>
    <scope>NUCLEOTIDE SEQUENCE [LARGE SCALE GENOMIC DNA]</scope>
    <source>
        <strain evidence="12">cv. V14167</strain>
    </source>
</reference>
<keyword evidence="7" id="KW-1133">Transmembrane helix</keyword>
<evidence type="ECO:0000256" key="11">
    <source>
        <dbReference type="RuleBase" id="RU366043"/>
    </source>
</evidence>
<dbReference type="PANTHER" id="PTHR10108:SF1083">
    <property type="entry name" value="METHYLTRANSFERASE PMT4-RELATED"/>
    <property type="match status" value="1"/>
</dbReference>
<sequence length="618" mass="69878">MRSSWFNKLFIKIGSRQPVSRLILCLIILLALIAIFGSSSVGIIDPAAHVPASLIYTNYRRIKEQAAVDYLELRSVLVSAAGNRELNLCSKESENFVPCYNVSANLLAGFKEGEEFDRHCELLVGTEKCLVRPPKEYKIPLQWPASRDIIWSGNVKITKDQFLSSGSMTKRLMLLEENQIAFRSEDGLIYDGVKDYSRQLAELIGLGSDKEFPQAGVRTILDINCGFGSLGAHFSSLNLMAMCVSGYEVTGSQVQLALERGLPAVVGNFVARQLPYPLFSYDMVHCAQCDIIWDEKDGMSLIEVDRVLRPGGYFVLTSPNSRPQGSSSREKKRNMLTTMGDLTQQLCWILLAQQDETFIWQKTADVHCYASRKKHAIPLCKEDDNDQSYYQPLVRCISGTSSKRWIAIQNRTLELSSDELNIHGVEPEEFSEDLQFWRSATNDYWSLLTPLIFSDHPKRPGDEDPLPPFNMIRNVMDMNANYGGLNKALMEEKKAVWVMNVVPTGASNTLPLIIDRGFPGVKHDWCEPFPTYPRTYDLLHANGLLSHLSSERCTMIDLFLEMDRILRPEGWIILTDKLGAIEMARSLASQVRWEARLIDLQNGSDQRLLVCQKPFLKK</sequence>
<evidence type="ECO:0000256" key="5">
    <source>
        <dbReference type="ARBA" id="ARBA00022692"/>
    </source>
</evidence>
<dbReference type="AlphaFoldDB" id="A0A6P4DC67"/>
<dbReference type="GO" id="GO:0012505">
    <property type="term" value="C:endomembrane system"/>
    <property type="evidence" value="ECO:0007669"/>
    <property type="project" value="UniProtKB-SubCell"/>
</dbReference>
<evidence type="ECO:0000256" key="8">
    <source>
        <dbReference type="ARBA" id="ARBA00023136"/>
    </source>
</evidence>
<evidence type="ECO:0000256" key="3">
    <source>
        <dbReference type="ARBA" id="ARBA00022603"/>
    </source>
</evidence>
<keyword evidence="4 11" id="KW-0808">Transferase</keyword>
<keyword evidence="5" id="KW-0812">Transmembrane</keyword>
<gene>
    <name evidence="13 14 15" type="primary">LOC107489523</name>
</gene>
<dbReference type="RefSeq" id="XP_052118306.1">
    <property type="nucleotide sequence ID" value="XM_052262346.1"/>
</dbReference>
<evidence type="ECO:0000256" key="7">
    <source>
        <dbReference type="ARBA" id="ARBA00022989"/>
    </source>
</evidence>
<keyword evidence="9 11" id="KW-0325">Glycoprotein</keyword>
<dbReference type="FunFam" id="3.40.50.150:FF:000119">
    <property type="entry name" value="probable pectin methyltransferase QUA2"/>
    <property type="match status" value="1"/>
</dbReference>
<keyword evidence="8" id="KW-0472">Membrane</keyword>
<dbReference type="EC" id="2.1.1.-" evidence="11"/>
<reference evidence="14 15" key="2">
    <citation type="submission" date="2025-04" db="UniProtKB">
        <authorList>
            <consortium name="RefSeq"/>
        </authorList>
    </citation>
    <scope>IDENTIFICATION</scope>
    <source>
        <tissue evidence="13 14">Whole plant</tissue>
    </source>
</reference>
<dbReference type="GO" id="GO:0016020">
    <property type="term" value="C:membrane"/>
    <property type="evidence" value="ECO:0007669"/>
    <property type="project" value="UniProtKB-SubCell"/>
</dbReference>
<keyword evidence="6 11" id="KW-0735">Signal-anchor</keyword>
<keyword evidence="3 11" id="KW-0489">Methyltransferase</keyword>
<dbReference type="GeneID" id="107489523"/>
<dbReference type="InterPro" id="IPR004159">
    <property type="entry name" value="Put_SAM_MeTrfase"/>
</dbReference>
<evidence type="ECO:0000256" key="1">
    <source>
        <dbReference type="ARBA" id="ARBA00004606"/>
    </source>
</evidence>
<proteinExistence type="inferred from homology"/>
<organism evidence="12 14">
    <name type="scientific">Arachis duranensis</name>
    <name type="common">Wild peanut</name>
    <dbReference type="NCBI Taxonomy" id="130453"/>
    <lineage>
        <taxon>Eukaryota</taxon>
        <taxon>Viridiplantae</taxon>
        <taxon>Streptophyta</taxon>
        <taxon>Embryophyta</taxon>
        <taxon>Tracheophyta</taxon>
        <taxon>Spermatophyta</taxon>
        <taxon>Magnoliopsida</taxon>
        <taxon>eudicotyledons</taxon>
        <taxon>Gunneridae</taxon>
        <taxon>Pentapetalae</taxon>
        <taxon>rosids</taxon>
        <taxon>fabids</taxon>
        <taxon>Fabales</taxon>
        <taxon>Fabaceae</taxon>
        <taxon>Papilionoideae</taxon>
        <taxon>50 kb inversion clade</taxon>
        <taxon>dalbergioids sensu lato</taxon>
        <taxon>Dalbergieae</taxon>
        <taxon>Pterocarpus clade</taxon>
        <taxon>Arachis</taxon>
    </lineage>
</organism>
<dbReference type="Gene3D" id="3.40.50.150">
    <property type="entry name" value="Vaccinia Virus protein VP39"/>
    <property type="match status" value="2"/>
</dbReference>
<comment type="subcellular location">
    <subcellularLocation>
        <location evidence="10">Endomembrane system</location>
        <topology evidence="10">Single-pass membrane protein</topology>
    </subcellularLocation>
    <subcellularLocation>
        <location evidence="1 11">Membrane</location>
        <topology evidence="1 11">Single-pass type II membrane protein</topology>
    </subcellularLocation>
</comment>
<dbReference type="CDD" id="cd02440">
    <property type="entry name" value="AdoMet_MTases"/>
    <property type="match status" value="1"/>
</dbReference>
<dbReference type="Pfam" id="PF03141">
    <property type="entry name" value="Methyltransf_29"/>
    <property type="match status" value="1"/>
</dbReference>
<evidence type="ECO:0000256" key="4">
    <source>
        <dbReference type="ARBA" id="ARBA00022679"/>
    </source>
</evidence>
<dbReference type="GO" id="GO:0032259">
    <property type="term" value="P:methylation"/>
    <property type="evidence" value="ECO:0007669"/>
    <property type="project" value="UniProtKB-KW"/>
</dbReference>
<dbReference type="RefSeq" id="XP_015965766.1">
    <property type="nucleotide sequence ID" value="XM_016110280.2"/>
</dbReference>
<comment type="similarity">
    <text evidence="2 11">Belongs to the methyltransferase superfamily.</text>
</comment>
<dbReference type="KEGG" id="adu:107489523"/>